<feature type="domain" description="Type VI secretion system IcmF C-terminal" evidence="2">
    <location>
        <begin position="1004"/>
        <end position="1107"/>
    </location>
</feature>
<proteinExistence type="predicted"/>
<evidence type="ECO:0008006" key="7">
    <source>
        <dbReference type="Google" id="ProtNLM"/>
    </source>
</evidence>
<dbReference type="InterPro" id="IPR010623">
    <property type="entry name" value="IcmF_C"/>
</dbReference>
<dbReference type="Pfam" id="PF06761">
    <property type="entry name" value="IcmF-related"/>
    <property type="match status" value="1"/>
</dbReference>
<protein>
    <recommendedName>
        <fullName evidence="7">Type VI secretion system membrane subunit TssM</fullName>
    </recommendedName>
</protein>
<feature type="transmembrane region" description="Helical" evidence="1">
    <location>
        <begin position="408"/>
        <end position="427"/>
    </location>
</feature>
<keyword evidence="1" id="KW-0812">Transmembrane</keyword>
<reference evidence="5 6" key="1">
    <citation type="submission" date="2019-06" db="EMBL/GenBank/DDBJ databases">
        <title>Metagenome assembled Genome of Spiribacter salinus SL48-SHIP from the microbial mat of Salt Lake 48 (Novosibirsk region, Russia).</title>
        <authorList>
            <person name="Shipova A."/>
            <person name="Rozanov A.S."/>
            <person name="Bryanskaya A.V."/>
            <person name="Peltek S.E."/>
        </authorList>
    </citation>
    <scope>NUCLEOTIDE SEQUENCE [LARGE SCALE GENOMIC DNA]</scope>
    <source>
        <strain evidence="5">SL48-SHIP-2</strain>
    </source>
</reference>
<dbReference type="Pfam" id="PF14331">
    <property type="entry name" value="IcmF-related_N"/>
    <property type="match status" value="1"/>
</dbReference>
<dbReference type="InterPro" id="IPR025743">
    <property type="entry name" value="TssM1_N"/>
</dbReference>
<dbReference type="PANTHER" id="PTHR36153:SF1">
    <property type="entry name" value="TYPE VI SECRETION SYSTEM COMPONENT TSSM1"/>
    <property type="match status" value="1"/>
</dbReference>
<dbReference type="Proteomes" id="UP000315400">
    <property type="component" value="Unassembled WGS sequence"/>
</dbReference>
<evidence type="ECO:0000259" key="3">
    <source>
        <dbReference type="Pfam" id="PF06761"/>
    </source>
</evidence>
<accession>A0A540VTM6</accession>
<dbReference type="AlphaFoldDB" id="A0A540VTM6"/>
<comment type="caution">
    <text evidence="5">The sequence shown here is derived from an EMBL/GenBank/DDBJ whole genome shotgun (WGS) entry which is preliminary data.</text>
</comment>
<dbReference type="InterPro" id="IPR009612">
    <property type="entry name" value="IcmF-rel"/>
</dbReference>
<sequence length="1139" mass="127162">MMPGTWMKSAVAVFAALMVAQLIYLAWHFYSGLLFGLPYLVWLGAVLLISMIGGLVVLFYRKRIWVRDPVAAELRALRMAAAKQFRQARARARIIDRNRMGVPWYLFLAMEKETRSTAMAELGYVAFGEPLVHEGLTFTTWTSPTAVAYRIEVAPGTDLSFDLLNIVLRHLMKNRPSLAINAAFVEYELASVMQTAATETGNVSNINRILNVATDQFGIDLPVHVALVGLEHMPDIARAAILTDHLGSDVIFGGFLSPEAPNLTAQVDQVFQDLTESLTATQFPALQKQLSPDFCASLINAPLQLALLKAQLNDRMTGLAQPLPPRRTPLNLQSIVFVGARADMPDVDPLSQVSGLRFFNGIPLTESQEAAPDSVTTENAGLLATAYHRESFLAEPNRRYTLQARLSNTFWSVLLMGLVGMFGLALWENYRTYEAANAKVNAAFDEFYSNAGSITTDGDFLVERILMLQPIRDSLSAYDRLNEQHYRPFLPRWSVQETYERLYAEELTQGLQDTLIDFIEKETFAFNALADGVQLMRLASVEAQFYTDQQRHKEDLIDYFSSGLAAQGEVSGVFQKQLAATLEDLFALNQPPEQRNESLRAVVAKTLAGLDTAELLYASLMRSSIYAERIDLRQLIGPRFFEVFMPIEDPQIYLVPRSYTRAGFNALFENGRMPELSAMLSRYEEVIGELDSATENAILRRVAQSYTADYISSWNAFMSALRLRDAQSWGDAQVLMQALTNPSENPIDRLASALSEHTDIKVYLDAPAPGAKSAPEPGEAAPVLAPASASAEAATASNIRTAFRAYLDALRSEGEQKSQFDLFLTYARDVTLWLEEAGSADNGAGQFLFERFQNAESVNPLAVLNAFVIRSELDIIRNFGRSIAETLDDSAMQFVYEFINGQWQRQIIAPHSAALTMTFPFDAYSDADFPLTEFSDLFAPEGKLKTFEKTYLSHFKTEDGVFIPKSTFLLTGHADLTTEAKTAFERFDQITKSMFTEGKPYLDFSVRTGFMSNTLSQLAISSGVTLHQFRHGPVFWDEQTWPVGGLQDNDLTLRFFARSRAVFNETYKGLWSWFRMVQDGSTSLNPSMGLAEASFAGDVGNVTLQFDAPVRYNPFAPDFFSDIPIPKHLFPLKRVRDAE</sequence>
<dbReference type="Pfam" id="PF06744">
    <property type="entry name" value="IcmF_C"/>
    <property type="match status" value="1"/>
</dbReference>
<feature type="transmembrane region" description="Helical" evidence="1">
    <location>
        <begin position="9"/>
        <end position="27"/>
    </location>
</feature>
<keyword evidence="1" id="KW-1133">Transmembrane helix</keyword>
<evidence type="ECO:0000259" key="2">
    <source>
        <dbReference type="Pfam" id="PF06744"/>
    </source>
</evidence>
<feature type="domain" description="IcmF-related" evidence="3">
    <location>
        <begin position="495"/>
        <end position="759"/>
    </location>
</feature>
<evidence type="ECO:0000256" key="1">
    <source>
        <dbReference type="SAM" id="Phobius"/>
    </source>
</evidence>
<name>A0A540VTM6_9GAMM</name>
<feature type="domain" description="Type VI secretion system component TssM1 N-terminal" evidence="4">
    <location>
        <begin position="167"/>
        <end position="414"/>
    </location>
</feature>
<keyword evidence="1" id="KW-0472">Membrane</keyword>
<dbReference type="InterPro" id="IPR053156">
    <property type="entry name" value="T6SS_TssM-like"/>
</dbReference>
<evidence type="ECO:0000259" key="4">
    <source>
        <dbReference type="Pfam" id="PF14331"/>
    </source>
</evidence>
<gene>
    <name evidence="5" type="ORF">FKY71_05135</name>
</gene>
<evidence type="ECO:0000313" key="6">
    <source>
        <dbReference type="Proteomes" id="UP000315400"/>
    </source>
</evidence>
<feature type="transmembrane region" description="Helical" evidence="1">
    <location>
        <begin position="39"/>
        <end position="60"/>
    </location>
</feature>
<dbReference type="PANTHER" id="PTHR36153">
    <property type="entry name" value="INNER MEMBRANE PROTEIN-RELATED"/>
    <property type="match status" value="1"/>
</dbReference>
<organism evidence="5 6">
    <name type="scientific">Spiribacter salinus</name>
    <dbReference type="NCBI Taxonomy" id="1335746"/>
    <lineage>
        <taxon>Bacteria</taxon>
        <taxon>Pseudomonadati</taxon>
        <taxon>Pseudomonadota</taxon>
        <taxon>Gammaproteobacteria</taxon>
        <taxon>Chromatiales</taxon>
        <taxon>Ectothiorhodospiraceae</taxon>
        <taxon>Spiribacter</taxon>
    </lineage>
</organism>
<evidence type="ECO:0000313" key="5">
    <source>
        <dbReference type="EMBL" id="TQF00093.1"/>
    </source>
</evidence>
<dbReference type="EMBL" id="VIFK01000024">
    <property type="protein sequence ID" value="TQF00093.1"/>
    <property type="molecule type" value="Genomic_DNA"/>
</dbReference>